<sequence>MFSYWIRFALSLGLLRAAFPSQAQVTTPLHTFFQQNFDSTIVYQSSSVWNESASYLILAIHHSRLAFFTYRSPYRNILGHYFPGQLVQKFSKEEARFRATTPDTNRYLLPQPIASDSLRYSWQSLKPVLLWSVQSDEQARRVLGKCVVEDGEDVTLWFIDKKSIRSARFYAPVFFEACAGKDAGRQQAIRVTNTLQRLLRQGR</sequence>
<evidence type="ECO:0000313" key="3">
    <source>
        <dbReference type="Proteomes" id="UP000622017"/>
    </source>
</evidence>
<accession>A0ABR7MFR6</accession>
<evidence type="ECO:0000256" key="1">
    <source>
        <dbReference type="SAM" id="SignalP"/>
    </source>
</evidence>
<keyword evidence="3" id="KW-1185">Reference proteome</keyword>
<keyword evidence="1" id="KW-0732">Signal</keyword>
<protein>
    <recommendedName>
        <fullName evidence="4">GLPGLI family protein</fullName>
    </recommendedName>
</protein>
<gene>
    <name evidence="2" type="ORF">H8B15_03220</name>
</gene>
<feature type="signal peptide" evidence="1">
    <location>
        <begin position="1"/>
        <end position="23"/>
    </location>
</feature>
<name>A0ABR7MFR6_9BACT</name>
<dbReference type="EMBL" id="JACSCY010000002">
    <property type="protein sequence ID" value="MBC6609917.1"/>
    <property type="molecule type" value="Genomic_DNA"/>
</dbReference>
<evidence type="ECO:0008006" key="4">
    <source>
        <dbReference type="Google" id="ProtNLM"/>
    </source>
</evidence>
<proteinExistence type="predicted"/>
<reference evidence="2 3" key="1">
    <citation type="submission" date="2020-08" db="EMBL/GenBank/DDBJ databases">
        <title>Hymenobacter sp.</title>
        <authorList>
            <person name="Kim M.K."/>
        </authorList>
    </citation>
    <scope>NUCLEOTIDE SEQUENCE [LARGE SCALE GENOMIC DNA]</scope>
    <source>
        <strain evidence="2 3">BT507</strain>
    </source>
</reference>
<feature type="chain" id="PRO_5047051002" description="GLPGLI family protein" evidence="1">
    <location>
        <begin position="24"/>
        <end position="203"/>
    </location>
</feature>
<organism evidence="2 3">
    <name type="scientific">Hymenobacter citatus</name>
    <dbReference type="NCBI Taxonomy" id="2763506"/>
    <lineage>
        <taxon>Bacteria</taxon>
        <taxon>Pseudomonadati</taxon>
        <taxon>Bacteroidota</taxon>
        <taxon>Cytophagia</taxon>
        <taxon>Cytophagales</taxon>
        <taxon>Hymenobacteraceae</taxon>
        <taxon>Hymenobacter</taxon>
    </lineage>
</organism>
<evidence type="ECO:0000313" key="2">
    <source>
        <dbReference type="EMBL" id="MBC6609917.1"/>
    </source>
</evidence>
<comment type="caution">
    <text evidence="2">The sequence shown here is derived from an EMBL/GenBank/DDBJ whole genome shotgun (WGS) entry which is preliminary data.</text>
</comment>
<dbReference type="RefSeq" id="WP_187318222.1">
    <property type="nucleotide sequence ID" value="NZ_JACSCY010000002.1"/>
</dbReference>
<dbReference type="Proteomes" id="UP000622017">
    <property type="component" value="Unassembled WGS sequence"/>
</dbReference>